<dbReference type="EMBL" id="KZ084097">
    <property type="protein sequence ID" value="OSD04278.1"/>
    <property type="molecule type" value="Genomic_DNA"/>
</dbReference>
<dbReference type="PROSITE" id="PS50888">
    <property type="entry name" value="BHLH"/>
    <property type="match status" value="1"/>
</dbReference>
<keyword evidence="1" id="KW-0238">DNA-binding</keyword>
<accession>A0A1Y2IT53</accession>
<feature type="domain" description="BHLH" evidence="4">
    <location>
        <begin position="498"/>
        <end position="549"/>
    </location>
</feature>
<dbReference type="InterPro" id="IPR011598">
    <property type="entry name" value="bHLH_dom"/>
</dbReference>
<evidence type="ECO:0000259" key="4">
    <source>
        <dbReference type="PROSITE" id="PS50888"/>
    </source>
</evidence>
<dbReference type="GO" id="GO:0003700">
    <property type="term" value="F:DNA-binding transcription factor activity"/>
    <property type="evidence" value="ECO:0007669"/>
    <property type="project" value="TreeGrafter"/>
</dbReference>
<dbReference type="Gene3D" id="4.10.280.10">
    <property type="entry name" value="Helix-loop-helix DNA-binding domain"/>
    <property type="match status" value="1"/>
</dbReference>
<feature type="compositionally biased region" description="Polar residues" evidence="3">
    <location>
        <begin position="32"/>
        <end position="47"/>
    </location>
</feature>
<reference evidence="5 6" key="1">
    <citation type="journal article" date="2015" name="Biotechnol. Biofuels">
        <title>Enhanced degradation of softwood versus hardwood by the white-rot fungus Pycnoporus coccineus.</title>
        <authorList>
            <person name="Couturier M."/>
            <person name="Navarro D."/>
            <person name="Chevret D."/>
            <person name="Henrissat B."/>
            <person name="Piumi F."/>
            <person name="Ruiz-Duenas F.J."/>
            <person name="Martinez A.T."/>
            <person name="Grigoriev I.V."/>
            <person name="Riley R."/>
            <person name="Lipzen A."/>
            <person name="Berrin J.G."/>
            <person name="Master E.R."/>
            <person name="Rosso M.N."/>
        </authorList>
    </citation>
    <scope>NUCLEOTIDE SEQUENCE [LARGE SCALE GENOMIC DNA]</scope>
    <source>
        <strain evidence="5 6">BRFM310</strain>
    </source>
</reference>
<dbReference type="PANTHER" id="PTHR10328:SF15">
    <property type="entry name" value="BHLH TRANSCRIPTION FACTOR"/>
    <property type="match status" value="1"/>
</dbReference>
<keyword evidence="2" id="KW-0539">Nucleus</keyword>
<feature type="compositionally biased region" description="Basic and acidic residues" evidence="3">
    <location>
        <begin position="180"/>
        <end position="202"/>
    </location>
</feature>
<dbReference type="CDD" id="cd19690">
    <property type="entry name" value="bHLHzip_spESC1_like"/>
    <property type="match status" value="1"/>
</dbReference>
<feature type="compositionally biased region" description="Pro residues" evidence="3">
    <location>
        <begin position="574"/>
        <end position="585"/>
    </location>
</feature>
<dbReference type="Proteomes" id="UP000193067">
    <property type="component" value="Unassembled WGS sequence"/>
</dbReference>
<feature type="compositionally biased region" description="Polar residues" evidence="3">
    <location>
        <begin position="56"/>
        <end position="66"/>
    </location>
</feature>
<evidence type="ECO:0000256" key="3">
    <source>
        <dbReference type="SAM" id="MobiDB-lite"/>
    </source>
</evidence>
<dbReference type="GO" id="GO:0003677">
    <property type="term" value="F:DNA binding"/>
    <property type="evidence" value="ECO:0007669"/>
    <property type="project" value="UniProtKB-KW"/>
</dbReference>
<feature type="compositionally biased region" description="Polar residues" evidence="3">
    <location>
        <begin position="159"/>
        <end position="175"/>
    </location>
</feature>
<dbReference type="STRING" id="1353009.A0A1Y2IT53"/>
<dbReference type="PANTHER" id="PTHR10328">
    <property type="entry name" value="PROTEIN MAX MYC-ASSOCIATED FACTOR X"/>
    <property type="match status" value="1"/>
</dbReference>
<feature type="compositionally biased region" description="Low complexity" evidence="3">
    <location>
        <begin position="319"/>
        <end position="335"/>
    </location>
</feature>
<evidence type="ECO:0000313" key="6">
    <source>
        <dbReference type="Proteomes" id="UP000193067"/>
    </source>
</evidence>
<sequence>MSSTPAHGDSASAGPKMSGGSPNGSPPGTAFQPKTTSPSLSSRQNPVTPLAPLEFLQNQRRGSITDPSLHAAPNSSNFSAASATAGQSGIASPFRRPDSPATNFQSSSSHEHRRSFSQSRPLSPFKFGDASAQPSESPNAHLRRLLRSPSLETGDRRTPTQGMSAETMRDASTPNAVERSGSEVHGRAKGNDPMDVDRHENTHPQGPEHGGSTRPEHAIRDTTEVDYDGRRPSVVAGTKRKMSSDKGVYPQGPTDIDPQLVGQESREPEEPAPKRRGSAVDTQRIAQLSLYDRDRRNSVDARAAGGSPWWSNDSRRDSTSSAASVPAPPSSAFSANTPLTTGFSTPSSAIPGDSPHGRPPGGIATFAWPANPHVPPDQAAPTAMQNEPAAVNMQGPPPSPYDPLTQIMPPVTFAHDRRMSAPNISGENLPAPPSTGPTRALRSRSRPPSRVRVVDQSGTNEAQQTSPGSSANPEDASSSSSRPSDKPPGSTPYSRSPELRISHKLAERKRRKEMKELFDELRDQLPADRGMKASKWEILSKAIDFIVTLKQSHQDMGREIEMLRHELDGYRQGMPPPFPGAPPHPVVYGHGPPVGVPPYAPPPHTAPGVPPQGPPPHPQHTHPAGPPGPPGAPGHPVPPHHPHPMPPQPPQQPMSRPGSSQNAYPPGPPPPQQQQPQASQGPTVNGSGPSANAPRTDTPT</sequence>
<evidence type="ECO:0000313" key="5">
    <source>
        <dbReference type="EMBL" id="OSD04278.1"/>
    </source>
</evidence>
<feature type="compositionally biased region" description="Polar residues" evidence="3">
    <location>
        <begin position="456"/>
        <end position="467"/>
    </location>
</feature>
<feature type="compositionally biased region" description="Pro residues" evidence="3">
    <location>
        <begin position="594"/>
        <end position="637"/>
    </location>
</feature>
<feature type="compositionally biased region" description="Polar residues" evidence="3">
    <location>
        <begin position="336"/>
        <end position="348"/>
    </location>
</feature>
<feature type="compositionally biased region" description="Low complexity" evidence="3">
    <location>
        <begin position="468"/>
        <end position="482"/>
    </location>
</feature>
<gene>
    <name evidence="5" type="ORF">PYCCODRAFT_1387170</name>
</gene>
<feature type="region of interest" description="Disordered" evidence="3">
    <location>
        <begin position="1"/>
        <end position="509"/>
    </location>
</feature>
<dbReference type="InterPro" id="IPR040106">
    <property type="entry name" value="Esc1_bHLHzip"/>
</dbReference>
<dbReference type="InterPro" id="IPR036638">
    <property type="entry name" value="HLH_DNA-bd_sf"/>
</dbReference>
<dbReference type="OrthoDB" id="8964853at2759"/>
<evidence type="ECO:0000256" key="2">
    <source>
        <dbReference type="ARBA" id="ARBA00023242"/>
    </source>
</evidence>
<evidence type="ECO:0000256" key="1">
    <source>
        <dbReference type="ARBA" id="ARBA00023125"/>
    </source>
</evidence>
<feature type="compositionally biased region" description="Basic and acidic residues" evidence="3">
    <location>
        <begin position="264"/>
        <end position="273"/>
    </location>
</feature>
<dbReference type="GO" id="GO:0090575">
    <property type="term" value="C:RNA polymerase II transcription regulator complex"/>
    <property type="evidence" value="ECO:0007669"/>
    <property type="project" value="TreeGrafter"/>
</dbReference>
<organism evidence="5 6">
    <name type="scientific">Trametes coccinea (strain BRFM310)</name>
    <name type="common">Pycnoporus coccineus</name>
    <dbReference type="NCBI Taxonomy" id="1353009"/>
    <lineage>
        <taxon>Eukaryota</taxon>
        <taxon>Fungi</taxon>
        <taxon>Dikarya</taxon>
        <taxon>Basidiomycota</taxon>
        <taxon>Agaricomycotina</taxon>
        <taxon>Agaricomycetes</taxon>
        <taxon>Polyporales</taxon>
        <taxon>Polyporaceae</taxon>
        <taxon>Trametes</taxon>
    </lineage>
</organism>
<dbReference type="SMART" id="SM00353">
    <property type="entry name" value="HLH"/>
    <property type="match status" value="1"/>
</dbReference>
<keyword evidence="6" id="KW-1185">Reference proteome</keyword>
<dbReference type="GO" id="GO:0046983">
    <property type="term" value="F:protein dimerization activity"/>
    <property type="evidence" value="ECO:0007669"/>
    <property type="project" value="InterPro"/>
</dbReference>
<proteinExistence type="predicted"/>
<feature type="compositionally biased region" description="Low complexity" evidence="3">
    <location>
        <begin position="71"/>
        <end position="85"/>
    </location>
</feature>
<dbReference type="AlphaFoldDB" id="A0A1Y2IT53"/>
<feature type="compositionally biased region" description="Polar residues" evidence="3">
    <location>
        <begin position="683"/>
        <end position="700"/>
    </location>
</feature>
<dbReference type="Pfam" id="PF00010">
    <property type="entry name" value="HLH"/>
    <property type="match status" value="1"/>
</dbReference>
<name>A0A1Y2IT53_TRAC3</name>
<protein>
    <recommendedName>
        <fullName evidence="4">BHLH domain-containing protein</fullName>
    </recommendedName>
</protein>
<dbReference type="GO" id="GO:0045944">
    <property type="term" value="P:positive regulation of transcription by RNA polymerase II"/>
    <property type="evidence" value="ECO:0007669"/>
    <property type="project" value="TreeGrafter"/>
</dbReference>
<feature type="compositionally biased region" description="Basic and acidic residues" evidence="3">
    <location>
        <begin position="214"/>
        <end position="231"/>
    </location>
</feature>
<feature type="region of interest" description="Disordered" evidence="3">
    <location>
        <begin position="567"/>
        <end position="700"/>
    </location>
</feature>
<dbReference type="SUPFAM" id="SSF47459">
    <property type="entry name" value="HLH, helix-loop-helix DNA-binding domain"/>
    <property type="match status" value="1"/>
</dbReference>